<evidence type="ECO:0000313" key="1">
    <source>
        <dbReference type="EMBL" id="CAH3156172.1"/>
    </source>
</evidence>
<keyword evidence="2" id="KW-1185">Reference proteome</keyword>
<accession>A0ABN8Q3X6</accession>
<evidence type="ECO:0008006" key="3">
    <source>
        <dbReference type="Google" id="ProtNLM"/>
    </source>
</evidence>
<proteinExistence type="predicted"/>
<sequence length="97" mass="11424">MLLERELRDIKLMAEQSLISALTGFHKRKLQIQEKKLKANAAFAARKQKHRILPFVTTYHPAVNNLKQTLMEQWSLIQNQPLLKTIYLKPPIISYKR</sequence>
<comment type="caution">
    <text evidence="1">The sequence shown here is derived from an EMBL/GenBank/DDBJ whole genome shotgun (WGS) entry which is preliminary data.</text>
</comment>
<dbReference type="Proteomes" id="UP001159427">
    <property type="component" value="Unassembled WGS sequence"/>
</dbReference>
<dbReference type="EMBL" id="CALNXI010001115">
    <property type="protein sequence ID" value="CAH3156172.1"/>
    <property type="molecule type" value="Genomic_DNA"/>
</dbReference>
<reference evidence="1 2" key="1">
    <citation type="submission" date="2022-05" db="EMBL/GenBank/DDBJ databases">
        <authorList>
            <consortium name="Genoscope - CEA"/>
            <person name="William W."/>
        </authorList>
    </citation>
    <scope>NUCLEOTIDE SEQUENCE [LARGE SCALE GENOMIC DNA]</scope>
</reference>
<evidence type="ECO:0000313" key="2">
    <source>
        <dbReference type="Proteomes" id="UP001159427"/>
    </source>
</evidence>
<protein>
    <recommendedName>
        <fullName evidence="3">Ribosomal protein L29</fullName>
    </recommendedName>
</protein>
<gene>
    <name evidence="1" type="ORF">PEVE_00002091</name>
</gene>
<organism evidence="1 2">
    <name type="scientific">Porites evermanni</name>
    <dbReference type="NCBI Taxonomy" id="104178"/>
    <lineage>
        <taxon>Eukaryota</taxon>
        <taxon>Metazoa</taxon>
        <taxon>Cnidaria</taxon>
        <taxon>Anthozoa</taxon>
        <taxon>Hexacorallia</taxon>
        <taxon>Scleractinia</taxon>
        <taxon>Fungiina</taxon>
        <taxon>Poritidae</taxon>
        <taxon>Porites</taxon>
    </lineage>
</organism>
<name>A0ABN8Q3X6_9CNID</name>